<gene>
    <name evidence="1" type="ORF">SMGD1_2046</name>
</gene>
<dbReference type="EMBL" id="AFRZ01000001">
    <property type="protein sequence ID" value="EHP30569.1"/>
    <property type="molecule type" value="Genomic_DNA"/>
</dbReference>
<reference evidence="1 2" key="1">
    <citation type="journal article" date="2012" name="Proc. Natl. Acad. Sci. U.S.A.">
        <title>Genome and physiology of a model Epsilonproteobacterium responsible for sulfide detoxification in marine oxygen depletion zones.</title>
        <authorList>
            <person name="Grote J."/>
            <person name="Schott T."/>
            <person name="Bruckner C.G."/>
            <person name="Glockner F.O."/>
            <person name="Jost G."/>
            <person name="Teeling H."/>
            <person name="Labrenz M."/>
            <person name="Jurgens K."/>
        </authorList>
    </citation>
    <scope>NUCLEOTIDE SEQUENCE [LARGE SCALE GENOMIC DNA]</scope>
    <source>
        <strain evidence="1 2">GD1</strain>
    </source>
</reference>
<accession>H1FWZ3</accession>
<accession>B6BJ54</accession>
<dbReference type="AlphaFoldDB" id="B6BJ54"/>
<dbReference type="RefSeq" id="WP_008336870.1">
    <property type="nucleotide sequence ID" value="NZ_AFRZ01000001.1"/>
</dbReference>
<dbReference type="HOGENOM" id="CLU_2720821_0_0_7"/>
<dbReference type="Proteomes" id="UP000006431">
    <property type="component" value="Unassembled WGS sequence"/>
</dbReference>
<evidence type="ECO:0000313" key="1">
    <source>
        <dbReference type="EMBL" id="EHP30569.1"/>
    </source>
</evidence>
<dbReference type="STRING" id="929558.SMGD1_2046"/>
<comment type="caution">
    <text evidence="1">The sequence shown here is derived from an EMBL/GenBank/DDBJ whole genome shotgun (WGS) entry which is preliminary data.</text>
</comment>
<sequence>MADFRPIQNEFLNISSSFSENVNDDFGCSVVNEILDPINNILNNLSMIEENEKKIKILEVDQMLLEARTILP</sequence>
<evidence type="ECO:0000313" key="2">
    <source>
        <dbReference type="Proteomes" id="UP000006431"/>
    </source>
</evidence>
<protein>
    <submittedName>
        <fullName evidence="1">Uncharacterized protein</fullName>
    </submittedName>
</protein>
<keyword evidence="2" id="KW-1185">Reference proteome</keyword>
<name>B6BJ54_SULGG</name>
<organism evidence="1 2">
    <name type="scientific">Sulfurimonas gotlandica (strain DSM 19862 / JCM 16533 / GD1)</name>
    <dbReference type="NCBI Taxonomy" id="929558"/>
    <lineage>
        <taxon>Bacteria</taxon>
        <taxon>Pseudomonadati</taxon>
        <taxon>Campylobacterota</taxon>
        <taxon>Epsilonproteobacteria</taxon>
        <taxon>Campylobacterales</taxon>
        <taxon>Sulfurimonadaceae</taxon>
        <taxon>Sulfurimonas</taxon>
    </lineage>
</organism>
<dbReference type="PATRIC" id="fig|929558.5.peg.2036"/>
<proteinExistence type="predicted"/>